<proteinExistence type="predicted"/>
<accession>A0A7W8I1T5</accession>
<evidence type="ECO:0000313" key="3">
    <source>
        <dbReference type="Proteomes" id="UP000566663"/>
    </source>
</evidence>
<dbReference type="InterPro" id="IPR058067">
    <property type="entry name" value="CC_3452-like"/>
</dbReference>
<reference evidence="2 3" key="1">
    <citation type="submission" date="2020-08" db="EMBL/GenBank/DDBJ databases">
        <title>Genomic Encyclopedia of Type Strains, Phase IV (KMG-IV): sequencing the most valuable type-strain genomes for metagenomic binning, comparative biology and taxonomic classification.</title>
        <authorList>
            <person name="Goeker M."/>
        </authorList>
    </citation>
    <scope>NUCLEOTIDE SEQUENCE [LARGE SCALE GENOMIC DNA]</scope>
    <source>
        <strain evidence="2 3">DSM 25335</strain>
    </source>
</reference>
<feature type="signal peptide" evidence="1">
    <location>
        <begin position="1"/>
        <end position="19"/>
    </location>
</feature>
<dbReference type="InterPro" id="IPR058513">
    <property type="entry name" value="DUF8200"/>
</dbReference>
<organism evidence="2 3">
    <name type="scientific">Brevundimonas basaltis</name>
    <dbReference type="NCBI Taxonomy" id="472166"/>
    <lineage>
        <taxon>Bacteria</taxon>
        <taxon>Pseudomonadati</taxon>
        <taxon>Pseudomonadota</taxon>
        <taxon>Alphaproteobacteria</taxon>
        <taxon>Caulobacterales</taxon>
        <taxon>Caulobacteraceae</taxon>
        <taxon>Brevundimonas</taxon>
    </lineage>
</organism>
<dbReference type="RefSeq" id="WP_183256221.1">
    <property type="nucleotide sequence ID" value="NZ_BAAAFF010000002.1"/>
</dbReference>
<dbReference type="NCBIfam" id="NF047636">
    <property type="entry name" value="CC_3452_fam"/>
    <property type="match status" value="1"/>
</dbReference>
<sequence>MLLMSLISATLVVAQPAPALDAAATLAVPGEARRVILDGRSWACGPDGACVARGRGDSQPVLRECRRFVARFGPVIRYERNGVALTESDLARCNAA</sequence>
<name>A0A7W8I1T5_9CAUL</name>
<dbReference type="Proteomes" id="UP000566663">
    <property type="component" value="Unassembled WGS sequence"/>
</dbReference>
<evidence type="ECO:0008006" key="4">
    <source>
        <dbReference type="Google" id="ProtNLM"/>
    </source>
</evidence>
<comment type="caution">
    <text evidence="2">The sequence shown here is derived from an EMBL/GenBank/DDBJ whole genome shotgun (WGS) entry which is preliminary data.</text>
</comment>
<gene>
    <name evidence="2" type="ORF">HNQ67_002684</name>
</gene>
<keyword evidence="3" id="KW-1185">Reference proteome</keyword>
<evidence type="ECO:0000256" key="1">
    <source>
        <dbReference type="SAM" id="SignalP"/>
    </source>
</evidence>
<dbReference type="AlphaFoldDB" id="A0A7W8I1T5"/>
<feature type="chain" id="PRO_5030732034" description="YARHG domain-containing protein" evidence="1">
    <location>
        <begin position="20"/>
        <end position="96"/>
    </location>
</feature>
<protein>
    <recommendedName>
        <fullName evidence="4">YARHG domain-containing protein</fullName>
    </recommendedName>
</protein>
<dbReference type="EMBL" id="JACHFZ010000007">
    <property type="protein sequence ID" value="MBB5293138.1"/>
    <property type="molecule type" value="Genomic_DNA"/>
</dbReference>
<dbReference type="Pfam" id="PF26624">
    <property type="entry name" value="DUF8200"/>
    <property type="match status" value="1"/>
</dbReference>
<evidence type="ECO:0000313" key="2">
    <source>
        <dbReference type="EMBL" id="MBB5293138.1"/>
    </source>
</evidence>
<keyword evidence="1" id="KW-0732">Signal</keyword>